<dbReference type="STRING" id="96561.Dole_1478"/>
<keyword evidence="2" id="KW-1185">Reference proteome</keyword>
<accession>A8ZZC9</accession>
<protein>
    <recommendedName>
        <fullName evidence="3">DUF4160 domain-containing protein</fullName>
    </recommendedName>
</protein>
<dbReference type="InterPro" id="IPR025427">
    <property type="entry name" value="DUF4160"/>
</dbReference>
<dbReference type="RefSeq" id="WP_012174898.1">
    <property type="nucleotide sequence ID" value="NC_009943.1"/>
</dbReference>
<dbReference type="OrthoDB" id="122670at2"/>
<dbReference type="AlphaFoldDB" id="A8ZZC9"/>
<dbReference type="KEGG" id="dol:Dole_1478"/>
<dbReference type="EMBL" id="CP000859">
    <property type="protein sequence ID" value="ABW67282.1"/>
    <property type="molecule type" value="Genomic_DNA"/>
</dbReference>
<gene>
    <name evidence="1" type="ordered locus">Dole_1478</name>
</gene>
<dbReference type="HOGENOM" id="CLU_162083_0_0_7"/>
<organism evidence="1 2">
    <name type="scientific">Desulfosudis oleivorans (strain DSM 6200 / JCM 39069 / Hxd3)</name>
    <name type="common">Desulfococcus oleovorans</name>
    <dbReference type="NCBI Taxonomy" id="96561"/>
    <lineage>
        <taxon>Bacteria</taxon>
        <taxon>Pseudomonadati</taxon>
        <taxon>Thermodesulfobacteriota</taxon>
        <taxon>Desulfobacteria</taxon>
        <taxon>Desulfobacterales</taxon>
        <taxon>Desulfosudaceae</taxon>
        <taxon>Desulfosudis</taxon>
    </lineage>
</organism>
<sequence>MPEISRFYGIIVAMFFGDHNPPHFHARYGDEKVVIEIETLRILEGNLSPRALGLVIEWASQHKTELLQNWELAKSNQAPRKIKPLQ</sequence>
<name>A8ZZC9_DESOH</name>
<dbReference type="Pfam" id="PF13711">
    <property type="entry name" value="DUF4160"/>
    <property type="match status" value="1"/>
</dbReference>
<evidence type="ECO:0000313" key="2">
    <source>
        <dbReference type="Proteomes" id="UP000008561"/>
    </source>
</evidence>
<dbReference type="Proteomes" id="UP000008561">
    <property type="component" value="Chromosome"/>
</dbReference>
<dbReference type="eggNOG" id="ENOG5032YDN">
    <property type="taxonomic scope" value="Bacteria"/>
</dbReference>
<evidence type="ECO:0008006" key="3">
    <source>
        <dbReference type="Google" id="ProtNLM"/>
    </source>
</evidence>
<proteinExistence type="predicted"/>
<reference evidence="1 2" key="1">
    <citation type="submission" date="2007-10" db="EMBL/GenBank/DDBJ databases">
        <title>Complete sequence of Desulfococcus oleovorans Hxd3.</title>
        <authorList>
            <consortium name="US DOE Joint Genome Institute"/>
            <person name="Copeland A."/>
            <person name="Lucas S."/>
            <person name="Lapidus A."/>
            <person name="Barry K."/>
            <person name="Glavina del Rio T."/>
            <person name="Dalin E."/>
            <person name="Tice H."/>
            <person name="Pitluck S."/>
            <person name="Kiss H."/>
            <person name="Brettin T."/>
            <person name="Bruce D."/>
            <person name="Detter J.C."/>
            <person name="Han C."/>
            <person name="Schmutz J."/>
            <person name="Larimer F."/>
            <person name="Land M."/>
            <person name="Hauser L."/>
            <person name="Kyrpides N."/>
            <person name="Kim E."/>
            <person name="Wawrik B."/>
            <person name="Richardson P."/>
        </authorList>
    </citation>
    <scope>NUCLEOTIDE SEQUENCE [LARGE SCALE GENOMIC DNA]</scope>
    <source>
        <strain evidence="2">DSM 6200 / JCM 39069 / Hxd3</strain>
    </source>
</reference>
<evidence type="ECO:0000313" key="1">
    <source>
        <dbReference type="EMBL" id="ABW67282.1"/>
    </source>
</evidence>